<keyword evidence="1" id="KW-1133">Transmembrane helix</keyword>
<feature type="transmembrane region" description="Helical" evidence="1">
    <location>
        <begin position="58"/>
        <end position="81"/>
    </location>
</feature>
<gene>
    <name evidence="2" type="ORF">D9757_013551</name>
</gene>
<sequence length="384" mass="42500">MDVQARIVQVIFPSRGVQIATYLINVLGIVTSTHFSSRRLASFEKLSRSTIRQTAWSRLFVLLVFVVSWCFFVSTGILLFGVGLRQNSPACTAGFYACLLPYCAFKLAVYAFLIKRVLVVWNHRIKRGRPLRITIYLLCIGTAALYVVMIAVTIIGRITFLRVGDGECFLGLKGYSSFVVFGSDLIVSIVLTSMFLWPIMGAHLSNGPLKRLARRTLIAGIVALATSSANALAMALCYDSDYQIKKHEQGWLCILCCSADIICNATAVFWLTTRSNQDDMSDHYTVGLEDDHRESKFTSESGRLAFRIPAVNIFSRNSRKNGLELERVAPRLSHGHVSNLSVDLVRTGSHGGVKPLQVTITTQIDREECSKEDCVSNGVLQQGG</sequence>
<dbReference type="PANTHER" id="PTHR38848:SF3">
    <property type="entry name" value="G-PROTEIN COUPLED RECEPTORS FAMILY 3 PROFILE DOMAIN-CONTAINING PROTEIN"/>
    <property type="match status" value="1"/>
</dbReference>
<keyword evidence="1" id="KW-0472">Membrane</keyword>
<accession>A0A8H5GAI8</accession>
<dbReference type="EMBL" id="JAACJN010000208">
    <property type="protein sequence ID" value="KAF5361334.1"/>
    <property type="molecule type" value="Genomic_DNA"/>
</dbReference>
<dbReference type="PANTHER" id="PTHR38848">
    <property type="entry name" value="G-PROTEIN COUPLED RECEPTORS FAMILY 3 PROFILE DOMAIN-CONTAINING PROTEIN"/>
    <property type="match status" value="1"/>
</dbReference>
<organism evidence="2 3">
    <name type="scientific">Collybiopsis confluens</name>
    <dbReference type="NCBI Taxonomy" id="2823264"/>
    <lineage>
        <taxon>Eukaryota</taxon>
        <taxon>Fungi</taxon>
        <taxon>Dikarya</taxon>
        <taxon>Basidiomycota</taxon>
        <taxon>Agaricomycotina</taxon>
        <taxon>Agaricomycetes</taxon>
        <taxon>Agaricomycetidae</taxon>
        <taxon>Agaricales</taxon>
        <taxon>Marasmiineae</taxon>
        <taxon>Omphalotaceae</taxon>
        <taxon>Collybiopsis</taxon>
    </lineage>
</organism>
<keyword evidence="3" id="KW-1185">Reference proteome</keyword>
<evidence type="ECO:0000313" key="2">
    <source>
        <dbReference type="EMBL" id="KAF5361334.1"/>
    </source>
</evidence>
<dbReference type="OrthoDB" id="3210850at2759"/>
<dbReference type="AlphaFoldDB" id="A0A8H5GAI8"/>
<feature type="transmembrane region" description="Helical" evidence="1">
    <location>
        <begin position="93"/>
        <end position="114"/>
    </location>
</feature>
<protein>
    <submittedName>
        <fullName evidence="2">Uncharacterized protein</fullName>
    </submittedName>
</protein>
<evidence type="ECO:0000256" key="1">
    <source>
        <dbReference type="SAM" id="Phobius"/>
    </source>
</evidence>
<comment type="caution">
    <text evidence="2">The sequence shown here is derived from an EMBL/GenBank/DDBJ whole genome shotgun (WGS) entry which is preliminary data.</text>
</comment>
<name>A0A8H5GAI8_9AGAR</name>
<dbReference type="Proteomes" id="UP000518752">
    <property type="component" value="Unassembled WGS sequence"/>
</dbReference>
<feature type="transmembrane region" description="Helical" evidence="1">
    <location>
        <begin position="217"/>
        <end position="237"/>
    </location>
</feature>
<proteinExistence type="predicted"/>
<feature type="transmembrane region" description="Helical" evidence="1">
    <location>
        <begin position="135"/>
        <end position="155"/>
    </location>
</feature>
<feature type="transmembrane region" description="Helical" evidence="1">
    <location>
        <begin position="175"/>
        <end position="197"/>
    </location>
</feature>
<feature type="transmembrane region" description="Helical" evidence="1">
    <location>
        <begin position="249"/>
        <end position="271"/>
    </location>
</feature>
<evidence type="ECO:0000313" key="3">
    <source>
        <dbReference type="Proteomes" id="UP000518752"/>
    </source>
</evidence>
<keyword evidence="1" id="KW-0812">Transmembrane</keyword>
<reference evidence="2 3" key="1">
    <citation type="journal article" date="2020" name="ISME J.">
        <title>Uncovering the hidden diversity of litter-decomposition mechanisms in mushroom-forming fungi.</title>
        <authorList>
            <person name="Floudas D."/>
            <person name="Bentzer J."/>
            <person name="Ahren D."/>
            <person name="Johansson T."/>
            <person name="Persson P."/>
            <person name="Tunlid A."/>
        </authorList>
    </citation>
    <scope>NUCLEOTIDE SEQUENCE [LARGE SCALE GENOMIC DNA]</scope>
    <source>
        <strain evidence="2 3">CBS 406.79</strain>
    </source>
</reference>